<dbReference type="GO" id="GO:0016301">
    <property type="term" value="F:kinase activity"/>
    <property type="evidence" value="ECO:0007669"/>
    <property type="project" value="UniProtKB-KW"/>
</dbReference>
<comment type="caution">
    <text evidence="2">The sequence shown here is derived from an EMBL/GenBank/DDBJ whole genome shotgun (WGS) entry which is preliminary data.</text>
</comment>
<dbReference type="SUPFAM" id="SSF52540">
    <property type="entry name" value="P-loop containing nucleoside triphosphate hydrolases"/>
    <property type="match status" value="1"/>
</dbReference>
<organism evidence="2 3">
    <name type="scientific">Camelliibacillus cellulosilyticus</name>
    <dbReference type="NCBI Taxonomy" id="2174486"/>
    <lineage>
        <taxon>Bacteria</taxon>
        <taxon>Bacillati</taxon>
        <taxon>Bacillota</taxon>
        <taxon>Bacilli</taxon>
        <taxon>Bacillales</taxon>
        <taxon>Sporolactobacillaceae</taxon>
        <taxon>Camelliibacillus</taxon>
    </lineage>
</organism>
<keyword evidence="3" id="KW-1185">Reference proteome</keyword>
<sequence>MNHVPYIAIEGPIGVGKTTAAKAIADAFQFECIKETVEGNPFLQYFYEDIERTAFQTEMFFLTDRFEQQEHVKELLQNGRPIVSDYHINKNKLFAAETLKPEHFHKFEQIFHILTDDLPKPTVVIYLKAGLETLLERIDRRGRPEESHLTADYLQKIIAAYEKWLPVFAKEHPEVKLVTIETESLNFVSDPAAIKSLMETVKHLIGEAFIYE</sequence>
<proteinExistence type="predicted"/>
<dbReference type="PANTHER" id="PTHR10513:SF46">
    <property type="entry name" value="DEOXYGUANOSINE KINASE"/>
    <property type="match status" value="1"/>
</dbReference>
<dbReference type="RefSeq" id="WP_376846819.1">
    <property type="nucleotide sequence ID" value="NZ_JBHSFW010000011.1"/>
</dbReference>
<dbReference type="InterPro" id="IPR031314">
    <property type="entry name" value="DNK_dom"/>
</dbReference>
<feature type="domain" description="Deoxynucleoside kinase" evidence="1">
    <location>
        <begin position="7"/>
        <end position="205"/>
    </location>
</feature>
<dbReference type="InterPro" id="IPR002624">
    <property type="entry name" value="DCK/DGK"/>
</dbReference>
<evidence type="ECO:0000313" key="2">
    <source>
        <dbReference type="EMBL" id="MFC4619728.1"/>
    </source>
</evidence>
<dbReference type="InterPro" id="IPR027417">
    <property type="entry name" value="P-loop_NTPase"/>
</dbReference>
<dbReference type="Gene3D" id="3.40.50.300">
    <property type="entry name" value="P-loop containing nucleotide triphosphate hydrolases"/>
    <property type="match status" value="1"/>
</dbReference>
<protein>
    <submittedName>
        <fullName evidence="2">Deoxynucleoside kinase</fullName>
    </submittedName>
</protein>
<dbReference type="CDD" id="cd01673">
    <property type="entry name" value="dNK"/>
    <property type="match status" value="1"/>
</dbReference>
<dbReference type="Pfam" id="PF01712">
    <property type="entry name" value="dNK"/>
    <property type="match status" value="1"/>
</dbReference>
<evidence type="ECO:0000259" key="1">
    <source>
        <dbReference type="Pfam" id="PF01712"/>
    </source>
</evidence>
<name>A0ABV9GS12_9BACL</name>
<dbReference type="PIRSF" id="PIRSF000705">
    <property type="entry name" value="DNK"/>
    <property type="match status" value="1"/>
</dbReference>
<dbReference type="InterPro" id="IPR050566">
    <property type="entry name" value="Deoxyribonucleoside_kinase"/>
</dbReference>
<accession>A0ABV9GS12</accession>
<dbReference type="Proteomes" id="UP001596022">
    <property type="component" value="Unassembled WGS sequence"/>
</dbReference>
<reference evidence="3" key="1">
    <citation type="journal article" date="2019" name="Int. J. Syst. Evol. Microbiol.">
        <title>The Global Catalogue of Microorganisms (GCM) 10K type strain sequencing project: providing services to taxonomists for standard genome sequencing and annotation.</title>
        <authorList>
            <consortium name="The Broad Institute Genomics Platform"/>
            <consortium name="The Broad Institute Genome Sequencing Center for Infectious Disease"/>
            <person name="Wu L."/>
            <person name="Ma J."/>
        </authorList>
    </citation>
    <scope>NUCLEOTIDE SEQUENCE [LARGE SCALE GENOMIC DNA]</scope>
    <source>
        <strain evidence="3">CGMCC 1.16306</strain>
    </source>
</reference>
<dbReference type="EMBL" id="JBHSFW010000011">
    <property type="protein sequence ID" value="MFC4619728.1"/>
    <property type="molecule type" value="Genomic_DNA"/>
</dbReference>
<keyword evidence="2" id="KW-0808">Transferase</keyword>
<keyword evidence="2" id="KW-0418">Kinase</keyword>
<gene>
    <name evidence="2" type="ORF">ACFO4N_13500</name>
</gene>
<evidence type="ECO:0000313" key="3">
    <source>
        <dbReference type="Proteomes" id="UP001596022"/>
    </source>
</evidence>
<dbReference type="PANTHER" id="PTHR10513">
    <property type="entry name" value="DEOXYNUCLEOSIDE KINASE"/>
    <property type="match status" value="1"/>
</dbReference>